<organism evidence="1 2">
    <name type="scientific">Nonomuraea rosea</name>
    <dbReference type="NCBI Taxonomy" id="638574"/>
    <lineage>
        <taxon>Bacteria</taxon>
        <taxon>Bacillati</taxon>
        <taxon>Actinomycetota</taxon>
        <taxon>Actinomycetes</taxon>
        <taxon>Streptosporangiales</taxon>
        <taxon>Streptosporangiaceae</taxon>
        <taxon>Nonomuraea</taxon>
    </lineage>
</organism>
<dbReference type="Proteomes" id="UP001500630">
    <property type="component" value="Unassembled WGS sequence"/>
</dbReference>
<dbReference type="EMBL" id="BAABDQ010000044">
    <property type="protein sequence ID" value="GAA3608302.1"/>
    <property type="molecule type" value="Genomic_DNA"/>
</dbReference>
<dbReference type="InterPro" id="IPR036412">
    <property type="entry name" value="HAD-like_sf"/>
</dbReference>
<dbReference type="Pfam" id="PF12710">
    <property type="entry name" value="HAD"/>
    <property type="match status" value="1"/>
</dbReference>
<accession>A0ABP6ZFW2</accession>
<evidence type="ECO:0000313" key="1">
    <source>
        <dbReference type="EMBL" id="GAA3608302.1"/>
    </source>
</evidence>
<dbReference type="Gene3D" id="1.20.1440.100">
    <property type="entry name" value="SG protein - dephosphorylation function"/>
    <property type="match status" value="1"/>
</dbReference>
<dbReference type="InterPro" id="IPR023214">
    <property type="entry name" value="HAD_sf"/>
</dbReference>
<dbReference type="GO" id="GO:0016787">
    <property type="term" value="F:hydrolase activity"/>
    <property type="evidence" value="ECO:0007669"/>
    <property type="project" value="UniProtKB-KW"/>
</dbReference>
<proteinExistence type="predicted"/>
<dbReference type="RefSeq" id="WP_345575168.1">
    <property type="nucleotide sequence ID" value="NZ_BAABDQ010000044.1"/>
</dbReference>
<comment type="caution">
    <text evidence="1">The sequence shown here is derived from an EMBL/GenBank/DDBJ whole genome shotgun (WGS) entry which is preliminary data.</text>
</comment>
<reference evidence="2" key="1">
    <citation type="journal article" date="2019" name="Int. J. Syst. Evol. Microbiol.">
        <title>The Global Catalogue of Microorganisms (GCM) 10K type strain sequencing project: providing services to taxonomists for standard genome sequencing and annotation.</title>
        <authorList>
            <consortium name="The Broad Institute Genomics Platform"/>
            <consortium name="The Broad Institute Genome Sequencing Center for Infectious Disease"/>
            <person name="Wu L."/>
            <person name="Ma J."/>
        </authorList>
    </citation>
    <scope>NUCLEOTIDE SEQUENCE [LARGE SCALE GENOMIC DNA]</scope>
    <source>
        <strain evidence="2">JCM 17326</strain>
    </source>
</reference>
<sequence>MASTGVAVFDLDGTLVRGDSLRQFNKWLLHRGRARHVVAFLTSPIFNALMALRPTHMAGHTMQLWIGTFGLSEDDLTTAAEEFAALHAGPDSGNLMSTTLNRLSKHLDDGDTVIVATGTPRPLAEALCRQIGLTGVHVLASTLRKRIGGHVPDQHCFAETKVDRLRDAGFSLPVAYAYSDSPSDIPLLRAACHSVVVDPDPRHIQRIQQATGHTCEVLRNQAFNPEGCQN</sequence>
<keyword evidence="1" id="KW-0378">Hydrolase</keyword>
<name>A0ABP6ZFW2_9ACTN</name>
<dbReference type="SUPFAM" id="SSF56784">
    <property type="entry name" value="HAD-like"/>
    <property type="match status" value="1"/>
</dbReference>
<keyword evidence="2" id="KW-1185">Reference proteome</keyword>
<dbReference type="Gene3D" id="3.40.50.1000">
    <property type="entry name" value="HAD superfamily/HAD-like"/>
    <property type="match status" value="1"/>
</dbReference>
<gene>
    <name evidence="1" type="ORF">GCM10022419_111520</name>
</gene>
<protein>
    <submittedName>
        <fullName evidence="1">HAD family hydrolase</fullName>
    </submittedName>
</protein>
<evidence type="ECO:0000313" key="2">
    <source>
        <dbReference type="Proteomes" id="UP001500630"/>
    </source>
</evidence>